<reference evidence="3" key="2">
    <citation type="submission" date="2023-11" db="UniProtKB">
        <authorList>
            <consortium name="WormBaseParasite"/>
        </authorList>
    </citation>
    <scope>IDENTIFICATION</scope>
</reference>
<name>A0AA85JV94_TRIRE</name>
<feature type="compositionally biased region" description="Low complexity" evidence="1">
    <location>
        <begin position="274"/>
        <end position="289"/>
    </location>
</feature>
<feature type="region of interest" description="Disordered" evidence="1">
    <location>
        <begin position="182"/>
        <end position="204"/>
    </location>
</feature>
<feature type="region of interest" description="Disordered" evidence="1">
    <location>
        <begin position="260"/>
        <end position="297"/>
    </location>
</feature>
<feature type="compositionally biased region" description="Basic residues" evidence="1">
    <location>
        <begin position="23"/>
        <end position="37"/>
    </location>
</feature>
<feature type="compositionally biased region" description="Polar residues" evidence="1">
    <location>
        <begin position="77"/>
        <end position="87"/>
    </location>
</feature>
<protein>
    <submittedName>
        <fullName evidence="3">Uncharacterized protein</fullName>
    </submittedName>
</protein>
<keyword evidence="2" id="KW-1185">Reference proteome</keyword>
<evidence type="ECO:0000313" key="2">
    <source>
        <dbReference type="Proteomes" id="UP000050795"/>
    </source>
</evidence>
<accession>A0AA85JV94</accession>
<feature type="compositionally biased region" description="Polar residues" evidence="1">
    <location>
        <begin position="52"/>
        <end position="63"/>
    </location>
</feature>
<feature type="compositionally biased region" description="Low complexity" evidence="1">
    <location>
        <begin position="88"/>
        <end position="104"/>
    </location>
</feature>
<dbReference type="WBParaSite" id="TREG1_44480.1">
    <property type="protein sequence ID" value="TREG1_44480.1"/>
    <property type="gene ID" value="TREG1_44480"/>
</dbReference>
<feature type="compositionally biased region" description="Polar residues" evidence="1">
    <location>
        <begin position="8"/>
        <end position="22"/>
    </location>
</feature>
<feature type="compositionally biased region" description="Low complexity" evidence="1">
    <location>
        <begin position="115"/>
        <end position="130"/>
    </location>
</feature>
<evidence type="ECO:0000256" key="1">
    <source>
        <dbReference type="SAM" id="MobiDB-lite"/>
    </source>
</evidence>
<feature type="compositionally biased region" description="Low complexity" evidence="1">
    <location>
        <begin position="185"/>
        <end position="200"/>
    </location>
</feature>
<sequence>MENEKSAFNRSSNSTLTKQSRINSKRSQLRSLTHRMTPRTMNRSEEIRYEQKSINPEDSSTARVNTRLFNARKQFSKTSVPTISFDDQSSPTTSPQSSRSTYSRNVMHKTDSVDSRTSMPVSPSESSYSPNFEKNLAHVTTTMRALSTSPRKGSPNALIPPYNRTLHPLTFSYDSISPEYTVDNKSSTVSPTTKTTTSDKLSSEGYTTCKTNHKGSLSPKPYLVRSGNVIGRDFMPSTLPSISPTTTTTMEDNTLLSLVHQRSTESHDSSISMPSVTSSGGSPYTSGGSQLLRSNKKEDKLYRSAEVNFSMDEQGMKQPEQHIVRRSSYEMATGKIEIPIKNSKKKSWKEALCSLKAKKDLLFKKRMKQTDENLEFGDPVYHLLRCAASPGHQPSTCKCICHLEIGEECPKVISEMTKPIKVICAPAARRKSQHLTSSKYSSSNTQATQQFNFPNVNEQNTQSKVKSSVVVALEKNRTTSSNSQLFHQTQR</sequence>
<dbReference type="AlphaFoldDB" id="A0AA85JV94"/>
<feature type="region of interest" description="Disordered" evidence="1">
    <location>
        <begin position="77"/>
        <end position="164"/>
    </location>
</feature>
<dbReference type="Proteomes" id="UP000050795">
    <property type="component" value="Unassembled WGS sequence"/>
</dbReference>
<proteinExistence type="predicted"/>
<evidence type="ECO:0000313" key="3">
    <source>
        <dbReference type="WBParaSite" id="TREG1_44480.1"/>
    </source>
</evidence>
<organism evidence="2 3">
    <name type="scientific">Trichobilharzia regenti</name>
    <name type="common">Nasal bird schistosome</name>
    <dbReference type="NCBI Taxonomy" id="157069"/>
    <lineage>
        <taxon>Eukaryota</taxon>
        <taxon>Metazoa</taxon>
        <taxon>Spiralia</taxon>
        <taxon>Lophotrochozoa</taxon>
        <taxon>Platyhelminthes</taxon>
        <taxon>Trematoda</taxon>
        <taxon>Digenea</taxon>
        <taxon>Strigeidida</taxon>
        <taxon>Schistosomatoidea</taxon>
        <taxon>Schistosomatidae</taxon>
        <taxon>Trichobilharzia</taxon>
    </lineage>
</organism>
<feature type="compositionally biased region" description="Polar residues" evidence="1">
    <location>
        <begin position="138"/>
        <end position="151"/>
    </location>
</feature>
<feature type="compositionally biased region" description="Basic and acidic residues" evidence="1">
    <location>
        <begin position="42"/>
        <end position="51"/>
    </location>
</feature>
<feature type="region of interest" description="Disordered" evidence="1">
    <location>
        <begin position="1"/>
        <end position="63"/>
    </location>
</feature>
<reference evidence="2" key="1">
    <citation type="submission" date="2022-06" db="EMBL/GenBank/DDBJ databases">
        <authorList>
            <person name="Berger JAMES D."/>
            <person name="Berger JAMES D."/>
        </authorList>
    </citation>
    <scope>NUCLEOTIDE SEQUENCE [LARGE SCALE GENOMIC DNA]</scope>
</reference>